<evidence type="ECO:0000313" key="2">
    <source>
        <dbReference type="EMBL" id="EPE33536.1"/>
    </source>
</evidence>
<dbReference type="HOGENOM" id="CLU_637857_0_0_1"/>
<accession>S3DN65</accession>
<evidence type="ECO:0000256" key="1">
    <source>
        <dbReference type="SAM" id="MobiDB-lite"/>
    </source>
</evidence>
<name>S3DN65_GLAL2</name>
<proteinExistence type="predicted"/>
<dbReference type="Proteomes" id="UP000016922">
    <property type="component" value="Unassembled WGS sequence"/>
</dbReference>
<reference evidence="2 3" key="1">
    <citation type="journal article" date="2013" name="BMC Genomics">
        <title>Genomics-driven discovery of the pneumocandin biosynthetic gene cluster in the fungus Glarea lozoyensis.</title>
        <authorList>
            <person name="Chen L."/>
            <person name="Yue Q."/>
            <person name="Zhang X."/>
            <person name="Xiang M."/>
            <person name="Wang C."/>
            <person name="Li S."/>
            <person name="Che Y."/>
            <person name="Ortiz-Lopez F.J."/>
            <person name="Bills G.F."/>
            <person name="Liu X."/>
            <person name="An Z."/>
        </authorList>
    </citation>
    <scope>NUCLEOTIDE SEQUENCE [LARGE SCALE GENOMIC DNA]</scope>
    <source>
        <strain evidence="3">ATCC 20868 / MF5171</strain>
    </source>
</reference>
<evidence type="ECO:0000313" key="3">
    <source>
        <dbReference type="Proteomes" id="UP000016922"/>
    </source>
</evidence>
<feature type="compositionally biased region" description="Polar residues" evidence="1">
    <location>
        <begin position="279"/>
        <end position="308"/>
    </location>
</feature>
<dbReference type="EMBL" id="KE145358">
    <property type="protein sequence ID" value="EPE33536.1"/>
    <property type="molecule type" value="Genomic_DNA"/>
</dbReference>
<feature type="compositionally biased region" description="Low complexity" evidence="1">
    <location>
        <begin position="89"/>
        <end position="133"/>
    </location>
</feature>
<protein>
    <submittedName>
        <fullName evidence="2">Uncharacterized protein</fullName>
    </submittedName>
</protein>
<keyword evidence="3" id="KW-1185">Reference proteome</keyword>
<feature type="region of interest" description="Disordered" evidence="1">
    <location>
        <begin position="80"/>
        <end position="153"/>
    </location>
</feature>
<organism evidence="2 3">
    <name type="scientific">Glarea lozoyensis (strain ATCC 20868 / MF5171)</name>
    <dbReference type="NCBI Taxonomy" id="1116229"/>
    <lineage>
        <taxon>Eukaryota</taxon>
        <taxon>Fungi</taxon>
        <taxon>Dikarya</taxon>
        <taxon>Ascomycota</taxon>
        <taxon>Pezizomycotina</taxon>
        <taxon>Leotiomycetes</taxon>
        <taxon>Helotiales</taxon>
        <taxon>Helotiaceae</taxon>
        <taxon>Glarea</taxon>
    </lineage>
</organism>
<dbReference type="GeneID" id="19465602"/>
<dbReference type="RefSeq" id="XP_008080153.1">
    <property type="nucleotide sequence ID" value="XM_008081962.1"/>
</dbReference>
<dbReference type="KEGG" id="glz:GLAREA_06549"/>
<sequence length="430" mass="48192">MPPRSNYTSQLHQLIDKLNIEGSTCVPAELCTAEECTRAWHNMYFTAWHWNHKDAQEGWILWYADKLTWDIFFKPREFPEPEPKRTLKQASSSQETSAQAQSEPAAQAIPTAQSGPSSSDESIPSQPVLPVVKMPKKKRVIPEGSWRRRSDEDETLFAQEKKALPADVRDPLKAVAETACSNAEVPKASPSIFAQNEQEASVPNEANTIETATMENSTIEDTTIETAKIRDPMVENSSNAEGPILDPLSQAVRTSFLMSSSTSAVDNGPTTPIVIVAQSPKNIQGDESTTPTDSYETSQSTPNDKTAQRELTATELVVPLPTIAQAESPNLWRILLQRLIMRLFRQHRETRHMEDQAQLNQLPSRPPLLSMLRILILQILRRSFNWLKKMFNPPHIQELKSTQFNPQSFTGGCNCTTKVFGLVLGIAFHY</sequence>
<dbReference type="AlphaFoldDB" id="S3DN65"/>
<feature type="region of interest" description="Disordered" evidence="1">
    <location>
        <begin position="277"/>
        <end position="308"/>
    </location>
</feature>
<gene>
    <name evidence="2" type="ORF">GLAREA_06549</name>
</gene>